<comment type="cofactor">
    <cofactor evidence="15">
        <name>Mg(2+)</name>
        <dbReference type="ChEBI" id="CHEBI:18420"/>
    </cofactor>
    <text evidence="15">Binds 2 magnesium ions per tetramer.</text>
</comment>
<dbReference type="Pfam" id="PF03484">
    <property type="entry name" value="B5"/>
    <property type="match status" value="1"/>
</dbReference>
<dbReference type="SMART" id="SM00874">
    <property type="entry name" value="B5"/>
    <property type="match status" value="1"/>
</dbReference>
<evidence type="ECO:0000256" key="4">
    <source>
        <dbReference type="ARBA" id="ARBA00022490"/>
    </source>
</evidence>
<evidence type="ECO:0000256" key="11">
    <source>
        <dbReference type="ARBA" id="ARBA00022884"/>
    </source>
</evidence>
<comment type="subunit">
    <text evidence="3 15">Tetramer of two alpha and two beta subunits.</text>
</comment>
<feature type="domain" description="TRNA-binding" evidence="17">
    <location>
        <begin position="40"/>
        <end position="161"/>
    </location>
</feature>
<keyword evidence="12 15" id="KW-0648">Protein biosynthesis</keyword>
<evidence type="ECO:0000256" key="5">
    <source>
        <dbReference type="ARBA" id="ARBA00022555"/>
    </source>
</evidence>
<keyword evidence="8 15" id="KW-0547">Nucleotide-binding</keyword>
<dbReference type="PANTHER" id="PTHR10947:SF0">
    <property type="entry name" value="PHENYLALANINE--TRNA LIGASE BETA SUBUNIT"/>
    <property type="match status" value="1"/>
</dbReference>
<dbReference type="CDD" id="cd00769">
    <property type="entry name" value="PheRS_beta_core"/>
    <property type="match status" value="1"/>
</dbReference>
<evidence type="ECO:0000256" key="3">
    <source>
        <dbReference type="ARBA" id="ARBA00011209"/>
    </source>
</evidence>
<dbReference type="InterPro" id="IPR005146">
    <property type="entry name" value="B3/B4_tRNA-bd"/>
</dbReference>
<evidence type="ECO:0000256" key="1">
    <source>
        <dbReference type="ARBA" id="ARBA00004496"/>
    </source>
</evidence>
<dbReference type="InterPro" id="IPR045060">
    <property type="entry name" value="Phe-tRNA-ligase_IIc_bsu"/>
</dbReference>
<keyword evidence="4 15" id="KW-0963">Cytoplasm</keyword>
<evidence type="ECO:0000259" key="18">
    <source>
        <dbReference type="PROSITE" id="PS51447"/>
    </source>
</evidence>
<keyword evidence="6 15" id="KW-0436">Ligase</keyword>
<keyword evidence="7 15" id="KW-0479">Metal-binding</keyword>
<dbReference type="GO" id="GO:0000049">
    <property type="term" value="F:tRNA binding"/>
    <property type="evidence" value="ECO:0007669"/>
    <property type="project" value="UniProtKB-UniRule"/>
</dbReference>
<dbReference type="InterPro" id="IPR009061">
    <property type="entry name" value="DNA-bd_dom_put_sf"/>
</dbReference>
<proteinExistence type="inferred from homology"/>
<dbReference type="SUPFAM" id="SSF55681">
    <property type="entry name" value="Class II aaRS and biotin synthetases"/>
    <property type="match status" value="1"/>
</dbReference>
<feature type="binding site" evidence="15">
    <location>
        <position position="464"/>
    </location>
    <ligand>
        <name>Mg(2+)</name>
        <dbReference type="ChEBI" id="CHEBI:18420"/>
        <note>shared with alpha subunit</note>
    </ligand>
</feature>
<feature type="binding site" evidence="15">
    <location>
        <position position="473"/>
    </location>
    <ligand>
        <name>Mg(2+)</name>
        <dbReference type="ChEBI" id="CHEBI:18420"/>
        <note>shared with alpha subunit</note>
    </ligand>
</feature>
<dbReference type="eggNOG" id="COG0072">
    <property type="taxonomic scope" value="Bacteria"/>
</dbReference>
<dbReference type="SUPFAM" id="SSF46955">
    <property type="entry name" value="Putative DNA-binding domain"/>
    <property type="match status" value="1"/>
</dbReference>
<dbReference type="InterPro" id="IPR002547">
    <property type="entry name" value="tRNA-bd_dom"/>
</dbReference>
<dbReference type="HOGENOM" id="CLU_016891_2_0_14"/>
<dbReference type="EC" id="6.1.1.20" evidence="15"/>
<dbReference type="Gene3D" id="3.50.40.10">
    <property type="entry name" value="Phenylalanyl-trna Synthetase, Chain B, domain 3"/>
    <property type="match status" value="1"/>
</dbReference>
<dbReference type="InterPro" id="IPR045864">
    <property type="entry name" value="aa-tRNA-synth_II/BPL/LPL"/>
</dbReference>
<dbReference type="InterPro" id="IPR005121">
    <property type="entry name" value="Fdx_antiC-bd"/>
</dbReference>
<dbReference type="AlphaFoldDB" id="A0A0F6CLY5"/>
<dbReference type="Pfam" id="PF03483">
    <property type="entry name" value="B3_4"/>
    <property type="match status" value="1"/>
</dbReference>
<keyword evidence="9 15" id="KW-0067">ATP-binding</keyword>
<dbReference type="GO" id="GO:0006432">
    <property type="term" value="P:phenylalanyl-tRNA aminoacylation"/>
    <property type="evidence" value="ECO:0007669"/>
    <property type="project" value="UniProtKB-UniRule"/>
</dbReference>
<name>A0A0F6CLY5_MYCGL</name>
<evidence type="ECO:0000256" key="13">
    <source>
        <dbReference type="ARBA" id="ARBA00023146"/>
    </source>
</evidence>
<dbReference type="InterPro" id="IPR033714">
    <property type="entry name" value="tRNA_bind_bactPheRS"/>
</dbReference>
<dbReference type="HAMAP" id="MF_00283">
    <property type="entry name" value="Phe_tRNA_synth_beta1"/>
    <property type="match status" value="1"/>
</dbReference>
<evidence type="ECO:0000259" key="17">
    <source>
        <dbReference type="PROSITE" id="PS50886"/>
    </source>
</evidence>
<dbReference type="GO" id="GO:0004826">
    <property type="term" value="F:phenylalanine-tRNA ligase activity"/>
    <property type="evidence" value="ECO:0007669"/>
    <property type="project" value="UniProtKB-UniRule"/>
</dbReference>
<evidence type="ECO:0000256" key="2">
    <source>
        <dbReference type="ARBA" id="ARBA00008653"/>
    </source>
</evidence>
<evidence type="ECO:0000256" key="6">
    <source>
        <dbReference type="ARBA" id="ARBA00022598"/>
    </source>
</evidence>
<comment type="subcellular location">
    <subcellularLocation>
        <location evidence="1 15">Cytoplasm</location>
    </subcellularLocation>
</comment>
<dbReference type="PANTHER" id="PTHR10947">
    <property type="entry name" value="PHENYLALANYL-TRNA SYNTHETASE BETA CHAIN AND LEUCINE-RICH REPEAT-CONTAINING PROTEIN 47"/>
    <property type="match status" value="1"/>
</dbReference>
<keyword evidence="13 15" id="KW-0030">Aminoacyl-tRNA synthetase</keyword>
<feature type="domain" description="B5" evidence="19">
    <location>
        <begin position="413"/>
        <end position="486"/>
    </location>
</feature>
<dbReference type="SUPFAM" id="SSF50249">
    <property type="entry name" value="Nucleic acid-binding proteins"/>
    <property type="match status" value="1"/>
</dbReference>
<dbReference type="Gene3D" id="3.30.930.10">
    <property type="entry name" value="Bira Bifunctional Protein, Domain 2"/>
    <property type="match status" value="1"/>
</dbReference>
<evidence type="ECO:0000256" key="7">
    <source>
        <dbReference type="ARBA" id="ARBA00022723"/>
    </source>
</evidence>
<dbReference type="PROSITE" id="PS50886">
    <property type="entry name" value="TRBD"/>
    <property type="match status" value="1"/>
</dbReference>
<comment type="similarity">
    <text evidence="2 15">Belongs to the phenylalanyl-tRNA synthetase beta subunit family. Type 1 subfamily.</text>
</comment>
<evidence type="ECO:0000256" key="15">
    <source>
        <dbReference type="HAMAP-Rule" id="MF_00283"/>
    </source>
</evidence>
<dbReference type="Pfam" id="PF17759">
    <property type="entry name" value="tRNA_synthFbeta"/>
    <property type="match status" value="1"/>
</dbReference>
<evidence type="ECO:0000256" key="10">
    <source>
        <dbReference type="ARBA" id="ARBA00022842"/>
    </source>
</evidence>
<dbReference type="PROSITE" id="PS51483">
    <property type="entry name" value="B5"/>
    <property type="match status" value="1"/>
</dbReference>
<dbReference type="Gene3D" id="3.30.56.10">
    <property type="match status" value="2"/>
</dbReference>
<dbReference type="SUPFAM" id="SSF54991">
    <property type="entry name" value="Anticodon-binding domain of PheRS"/>
    <property type="match status" value="1"/>
</dbReference>
<feature type="binding site" evidence="15">
    <location>
        <position position="470"/>
    </location>
    <ligand>
        <name>Mg(2+)</name>
        <dbReference type="ChEBI" id="CHEBI:18420"/>
        <note>shared with alpha subunit</note>
    </ligand>
</feature>
<dbReference type="InterPro" id="IPR005147">
    <property type="entry name" value="tRNA_synthase_B5-dom"/>
</dbReference>
<dbReference type="NCBIfam" id="TIGR00472">
    <property type="entry name" value="pheT_bact"/>
    <property type="match status" value="1"/>
</dbReference>
<organism evidence="20 21">
    <name type="scientific">Mycoplasmoides gallisepticum S6</name>
    <dbReference type="NCBI Taxonomy" id="1006581"/>
    <lineage>
        <taxon>Bacteria</taxon>
        <taxon>Bacillati</taxon>
        <taxon>Mycoplasmatota</taxon>
        <taxon>Mycoplasmoidales</taxon>
        <taxon>Mycoplasmoidaceae</taxon>
        <taxon>Mycoplasmoides</taxon>
    </lineage>
</organism>
<dbReference type="PROSITE" id="PS51447">
    <property type="entry name" value="FDX_ACB"/>
    <property type="match status" value="1"/>
</dbReference>
<dbReference type="EMBL" id="CP006916">
    <property type="protein sequence ID" value="AHV85437.1"/>
    <property type="molecule type" value="Genomic_DNA"/>
</dbReference>
<comment type="catalytic activity">
    <reaction evidence="14 15">
        <text>tRNA(Phe) + L-phenylalanine + ATP = L-phenylalanyl-tRNA(Phe) + AMP + diphosphate + H(+)</text>
        <dbReference type="Rhea" id="RHEA:19413"/>
        <dbReference type="Rhea" id="RHEA-COMP:9668"/>
        <dbReference type="Rhea" id="RHEA-COMP:9699"/>
        <dbReference type="ChEBI" id="CHEBI:15378"/>
        <dbReference type="ChEBI" id="CHEBI:30616"/>
        <dbReference type="ChEBI" id="CHEBI:33019"/>
        <dbReference type="ChEBI" id="CHEBI:58095"/>
        <dbReference type="ChEBI" id="CHEBI:78442"/>
        <dbReference type="ChEBI" id="CHEBI:78531"/>
        <dbReference type="ChEBI" id="CHEBI:456215"/>
        <dbReference type="EC" id="6.1.1.20"/>
    </reaction>
</comment>
<sequence length="824" mass="95352">MLLSKKVIANFIPTITKIEDKKIVEALNAIGAEVESIKTFSMIDYLIIGKIFTIKKHPHAEKLNICSIQISDNKFINIISDSPNLFDQTKVLNKYVIVAMEGAELPNGITVINRDIRGMNSSGLLCSYADLNPQSSEYLSEYDSKNIIILDKANLGDTEVYKYLNIDDTIFDISIPSSRPDWHGIRFLAKELAAYLNLKYVELIGRAKQTDFHQINFKVLDETDNKAKYFGGIHLRNYQLQQSSWNTKGILINNHIKPINDLVDLSNLIPLFVANPIHIHDADKIVGDVRLVQATKKEQFLALDNKWYTVQENDLLVVDDEKIIALAGIIGSMATAVDENSINYFIEVGNFDRHQIIKSAAFHKINTYSANLFSKEISLYQTKKTFEYLYQYLLTKVYNQQLSELSKTFSVDEYHQQVKVNYDKIRSLLGSVNYLPDAMIQKSLTDLGFLVEDDLVYVPSYRNDIYNWQDLVEELLKILNINLFQPIPIKADYLLEVNNETNELLDRLSKKLRSLKFNHIRTYNLTSKKRAELLNLFKYQDPVVVSKPISETRQYYRQNILTNLLEVYQLNRSYKNKLYPIFEIQSLLTKNGANHHIGLVMANNLFNHSYDPSSGIKLDLITIKGISDIIVQNFGFNCNYQTINDDTYLVKNDSLKLVVYDETIGYIGKIKKSVLKEFDLADQDIYCLDINLERLITSINRYVRTYEAYDHHQEVTRDITFQLKNEVDFNSFINVINSFNKLSKWEIISIFDATNQIDTNKTYQPTKYTVRCYLKQGDKTYTTKEINQIFDELIDLIENQTDLDLESTNNLIKFYLKITLNLHN</sequence>
<dbReference type="GO" id="GO:0005524">
    <property type="term" value="F:ATP binding"/>
    <property type="evidence" value="ECO:0007669"/>
    <property type="project" value="UniProtKB-UniRule"/>
</dbReference>
<evidence type="ECO:0000256" key="8">
    <source>
        <dbReference type="ARBA" id="ARBA00022741"/>
    </source>
</evidence>
<dbReference type="SUPFAM" id="SSF56037">
    <property type="entry name" value="PheT/TilS domain"/>
    <property type="match status" value="1"/>
</dbReference>
<dbReference type="Pfam" id="PF01588">
    <property type="entry name" value="tRNA_bind"/>
    <property type="match status" value="1"/>
</dbReference>
<evidence type="ECO:0000256" key="12">
    <source>
        <dbReference type="ARBA" id="ARBA00022917"/>
    </source>
</evidence>
<dbReference type="InterPro" id="IPR036690">
    <property type="entry name" value="Fdx_antiC-bd_sf"/>
</dbReference>
<dbReference type="Proteomes" id="UP000018735">
    <property type="component" value="Chromosome"/>
</dbReference>
<dbReference type="CDD" id="cd02796">
    <property type="entry name" value="tRNA_bind_bactPheRS"/>
    <property type="match status" value="1"/>
</dbReference>
<feature type="binding site" evidence="15">
    <location>
        <position position="474"/>
    </location>
    <ligand>
        <name>Mg(2+)</name>
        <dbReference type="ChEBI" id="CHEBI:18420"/>
        <note>shared with alpha subunit</note>
    </ligand>
</feature>
<dbReference type="InterPro" id="IPR004532">
    <property type="entry name" value="Phe-tRNA-ligase_IIc_bsu_bact"/>
</dbReference>
<dbReference type="InterPro" id="IPR012340">
    <property type="entry name" value="NA-bd_OB-fold"/>
</dbReference>
<protein>
    <recommendedName>
        <fullName evidence="15">Phenylalanine--tRNA ligase beta subunit</fullName>
        <ecNumber evidence="15">6.1.1.20</ecNumber>
    </recommendedName>
    <alternativeName>
        <fullName evidence="15">Phenylalanyl-tRNA synthetase beta subunit</fullName>
        <shortName evidence="15">PheRS</shortName>
    </alternativeName>
</protein>
<dbReference type="SMART" id="SM00896">
    <property type="entry name" value="FDX-ACB"/>
    <property type="match status" value="1"/>
</dbReference>
<reference evidence="20 21" key="1">
    <citation type="journal article" date="2011" name="PLoS ONE">
        <title>Core proteome of the minimal cell: comparative proteomics of three mollicute species.</title>
        <authorList>
            <person name="Fisunov G.Y."/>
            <person name="Alexeev D.G."/>
            <person name="Bazaleev N.A."/>
            <person name="Ladygina V.G."/>
            <person name="Galyamina M.A."/>
            <person name="Kondratov I.G."/>
            <person name="Zhukova N.A."/>
            <person name="Serebryakova M.V."/>
            <person name="Demina I.A."/>
            <person name="Govorun V.M."/>
        </authorList>
    </citation>
    <scope>NUCLEOTIDE SEQUENCE [LARGE SCALE GENOMIC DNA]</scope>
    <source>
        <strain evidence="20 21">S6</strain>
    </source>
</reference>
<evidence type="ECO:0000256" key="16">
    <source>
        <dbReference type="PROSITE-ProRule" id="PRU00209"/>
    </source>
</evidence>
<evidence type="ECO:0000256" key="9">
    <source>
        <dbReference type="ARBA" id="ARBA00022840"/>
    </source>
</evidence>
<evidence type="ECO:0000313" key="21">
    <source>
        <dbReference type="Proteomes" id="UP000018735"/>
    </source>
</evidence>
<keyword evidence="11 16" id="KW-0694">RNA-binding</keyword>
<dbReference type="Gene3D" id="3.30.70.380">
    <property type="entry name" value="Ferrodoxin-fold anticodon-binding domain"/>
    <property type="match status" value="1"/>
</dbReference>
<evidence type="ECO:0000313" key="20">
    <source>
        <dbReference type="EMBL" id="AHV85437.1"/>
    </source>
</evidence>
<evidence type="ECO:0000259" key="19">
    <source>
        <dbReference type="PROSITE" id="PS51483"/>
    </source>
</evidence>
<evidence type="ECO:0000256" key="14">
    <source>
        <dbReference type="ARBA" id="ARBA00049255"/>
    </source>
</evidence>
<dbReference type="GO" id="GO:0000287">
    <property type="term" value="F:magnesium ion binding"/>
    <property type="evidence" value="ECO:0007669"/>
    <property type="project" value="UniProtKB-UniRule"/>
</dbReference>
<dbReference type="RefSeq" id="WP_011884405.1">
    <property type="nucleotide sequence ID" value="NC_023030.2"/>
</dbReference>
<dbReference type="InterPro" id="IPR020825">
    <property type="entry name" value="Phe-tRNA_synthase-like_B3/B4"/>
</dbReference>
<dbReference type="eggNOG" id="COG0073">
    <property type="taxonomic scope" value="Bacteria"/>
</dbReference>
<feature type="domain" description="FDX-ACB" evidence="18">
    <location>
        <begin position="710"/>
        <end position="806"/>
    </location>
</feature>
<dbReference type="Pfam" id="PF03147">
    <property type="entry name" value="FDX-ACB"/>
    <property type="match status" value="1"/>
</dbReference>
<dbReference type="GO" id="GO:0009328">
    <property type="term" value="C:phenylalanine-tRNA ligase complex"/>
    <property type="evidence" value="ECO:0007669"/>
    <property type="project" value="TreeGrafter"/>
</dbReference>
<dbReference type="InterPro" id="IPR041616">
    <property type="entry name" value="PheRS_beta_core"/>
</dbReference>
<gene>
    <name evidence="15 20" type="primary">pheT</name>
    <name evidence="20" type="ORF">GCW_92037</name>
</gene>
<dbReference type="SMART" id="SM00873">
    <property type="entry name" value="B3_4"/>
    <property type="match status" value="1"/>
</dbReference>
<dbReference type="KEGG" id="mgz:GCW_92037"/>
<keyword evidence="10 15" id="KW-0460">Magnesium</keyword>
<dbReference type="Gene3D" id="2.40.50.140">
    <property type="entry name" value="Nucleic acid-binding proteins"/>
    <property type="match status" value="1"/>
</dbReference>
<keyword evidence="5 16" id="KW-0820">tRNA-binding</keyword>
<accession>A0A0F6CLY5</accession>